<dbReference type="EMBL" id="KF602048">
    <property type="protein sequence ID" value="AHE39180.1"/>
    <property type="molecule type" value="Genomic_DNA"/>
</dbReference>
<feature type="region of interest" description="Disordered" evidence="1">
    <location>
        <begin position="96"/>
        <end position="115"/>
    </location>
</feature>
<evidence type="ECO:0000256" key="1">
    <source>
        <dbReference type="SAM" id="MobiDB-lite"/>
    </source>
</evidence>
<evidence type="ECO:0000313" key="2">
    <source>
        <dbReference type="EMBL" id="AHE39180.1"/>
    </source>
</evidence>
<gene>
    <name evidence="2" type="ORF">pFRL3_403</name>
</gene>
<geneLocation type="plasmid" evidence="2">
    <name>pFRL3</name>
</geneLocation>
<protein>
    <submittedName>
        <fullName evidence="2">Uncharacterized protein</fullName>
    </submittedName>
</protein>
<dbReference type="AlphaFoldDB" id="V9Z0S5"/>
<organism evidence="2">
    <name type="scientific">Streptomyces sp. FR1</name>
    <dbReference type="NCBI Taxonomy" id="349971"/>
    <lineage>
        <taxon>Bacteria</taxon>
        <taxon>Bacillati</taxon>
        <taxon>Actinomycetota</taxon>
        <taxon>Actinomycetes</taxon>
        <taxon>Kitasatosporales</taxon>
        <taxon>Streptomycetaceae</taxon>
        <taxon>Streptomyces</taxon>
    </lineage>
</organism>
<dbReference type="RefSeq" id="WP_024126561.1">
    <property type="nucleotide sequence ID" value="NC_023283.1"/>
</dbReference>
<accession>V9Z0S5</accession>
<proteinExistence type="predicted"/>
<sequence length="345" mass="37141">MSTRCLHHRYARADAAGDPVAACAADRPSATFGVLIEEGLTATFGCAVEAANEAARLNGRHDLPDDPFFTWGLLCADHGDQPADGCTECAADNAKETSADDGEQPAEATSGTGPRFVDGDRIVCADGVTRTARGMAPSVPGEPEHVIVEGGTQWIAANCRRANREDILAVHEHSRAAAERIHRLPHPGSPEWAATLTELDEDLHYLKTADPLVRSALVNEPAQQAARRVHPDAHQFQPVMPEDSDQAVAFTFRTGYGARARYGVVTVQGEVSDVGLFEYPTTAERIFRRRLSANETTVENRQEDPSRPPVQYRGIPIPAALAGTWDTGAAAQWRKGVDAVLGPRP</sequence>
<name>V9Z0S5_9ACTN</name>
<reference evidence="2" key="1">
    <citation type="submission" date="2013-09" db="EMBL/GenBank/DDBJ databases">
        <title>Complete nucleotide sequence of Streptomyces linear plasmid pFRL3.</title>
        <authorList>
            <person name="Chen Z."/>
            <person name="Fang P."/>
            <person name="Qin Z."/>
        </authorList>
    </citation>
    <scope>NUCLEOTIDE SEQUENCE</scope>
    <source>
        <plasmid evidence="2">pFRL3</plasmid>
    </source>
</reference>
<keyword evidence="2" id="KW-0614">Plasmid</keyword>